<dbReference type="Proteomes" id="UP000799764">
    <property type="component" value="Unassembled WGS sequence"/>
</dbReference>
<keyword evidence="3" id="KW-1185">Reference proteome</keyword>
<comment type="caution">
    <text evidence="2">The sequence shown here is derived from an EMBL/GenBank/DDBJ whole genome shotgun (WGS) entry which is preliminary data.</text>
</comment>
<feature type="compositionally biased region" description="Low complexity" evidence="1">
    <location>
        <begin position="107"/>
        <end position="118"/>
    </location>
</feature>
<dbReference type="OrthoDB" id="3786709at2759"/>
<feature type="compositionally biased region" description="Acidic residues" evidence="1">
    <location>
        <begin position="276"/>
        <end position="299"/>
    </location>
</feature>
<feature type="compositionally biased region" description="Basic and acidic residues" evidence="1">
    <location>
        <begin position="490"/>
        <end position="580"/>
    </location>
</feature>
<feature type="region of interest" description="Disordered" evidence="1">
    <location>
        <begin position="480"/>
        <end position="588"/>
    </location>
</feature>
<evidence type="ECO:0000256" key="1">
    <source>
        <dbReference type="SAM" id="MobiDB-lite"/>
    </source>
</evidence>
<accession>A0A9P4U754</accession>
<name>A0A9P4U754_9PLEO</name>
<sequence>MSGYNHNNFNGLNPFNDAAGTPSYFDTPSMDFNDFHPAAGGSNTRPPSFYDNGTAGQYRDRESKQLSPLQDNLDLYQDDSLQSPVHAGPSNSSSSARAVLNSAGNAPSTEPTSPTSPTQELSARARRVYDRLPESIRHTVGWHPQLDRMLSEHPHFIPTFDFESAMSMTSRDVVNPVSGDIPPAVVDDDELAAIRNHFGLDLNTLTVEQLAGMGHDFLDMIAAHPKIIDLLQQYRYEPTVAPETISTILPNVGIALNKNPCLLEYYQVPLRKGEDNGEEEEEEDGEMADDEEEENEDQGSDGKGKGKKSERKFLPRKVQYAPYRYMFKSAAEARAHRTKVRHPAKIAKDIDRVEQYGRYYWTRRIYESMINVDLIFDNKTSVIATNFSKLHHFNEEDLEATAHHIFDECISVHRRGWTGYDYNRHDYKRGKLKDIFPGTIEGRLERICGILKHSKAIANDCLVGGNDLLMQTVDNPIHRASTKTANNKGNMERALRLRKQETDRQREKRLAREAAKKERDEARKLEKERKEAEKQKEKERKEKERQEAKEKKEAEKQQEKERKQAEREREKERKQAEREQAAAARRRR</sequence>
<protein>
    <submittedName>
        <fullName evidence="2">Uncharacterized protein</fullName>
    </submittedName>
</protein>
<gene>
    <name evidence="2" type="ORF">P171DRAFT_504185</name>
</gene>
<dbReference type="AlphaFoldDB" id="A0A9P4U754"/>
<reference evidence="2" key="1">
    <citation type="journal article" date="2020" name="Stud. Mycol.">
        <title>101 Dothideomycetes genomes: a test case for predicting lifestyles and emergence of pathogens.</title>
        <authorList>
            <person name="Haridas S."/>
            <person name="Albert R."/>
            <person name="Binder M."/>
            <person name="Bloem J."/>
            <person name="Labutti K."/>
            <person name="Salamov A."/>
            <person name="Andreopoulos B."/>
            <person name="Baker S."/>
            <person name="Barry K."/>
            <person name="Bills G."/>
            <person name="Bluhm B."/>
            <person name="Cannon C."/>
            <person name="Castanera R."/>
            <person name="Culley D."/>
            <person name="Daum C."/>
            <person name="Ezra D."/>
            <person name="Gonzalez J."/>
            <person name="Henrissat B."/>
            <person name="Kuo A."/>
            <person name="Liang C."/>
            <person name="Lipzen A."/>
            <person name="Lutzoni F."/>
            <person name="Magnuson J."/>
            <person name="Mondo S."/>
            <person name="Nolan M."/>
            <person name="Ohm R."/>
            <person name="Pangilinan J."/>
            <person name="Park H.-J."/>
            <person name="Ramirez L."/>
            <person name="Alfaro M."/>
            <person name="Sun H."/>
            <person name="Tritt A."/>
            <person name="Yoshinaga Y."/>
            <person name="Zwiers L.-H."/>
            <person name="Turgeon B."/>
            <person name="Goodwin S."/>
            <person name="Spatafora J."/>
            <person name="Crous P."/>
            <person name="Grigoriev I."/>
        </authorList>
    </citation>
    <scope>NUCLEOTIDE SEQUENCE</scope>
    <source>
        <strain evidence="2">CBS 690.94</strain>
    </source>
</reference>
<feature type="region of interest" description="Disordered" evidence="1">
    <location>
        <begin position="80"/>
        <end position="124"/>
    </location>
</feature>
<dbReference type="EMBL" id="MU001511">
    <property type="protein sequence ID" value="KAF2438697.1"/>
    <property type="molecule type" value="Genomic_DNA"/>
</dbReference>
<evidence type="ECO:0000313" key="2">
    <source>
        <dbReference type="EMBL" id="KAF2438697.1"/>
    </source>
</evidence>
<organism evidence="2 3">
    <name type="scientific">Karstenula rhodostoma CBS 690.94</name>
    <dbReference type="NCBI Taxonomy" id="1392251"/>
    <lineage>
        <taxon>Eukaryota</taxon>
        <taxon>Fungi</taxon>
        <taxon>Dikarya</taxon>
        <taxon>Ascomycota</taxon>
        <taxon>Pezizomycotina</taxon>
        <taxon>Dothideomycetes</taxon>
        <taxon>Pleosporomycetidae</taxon>
        <taxon>Pleosporales</taxon>
        <taxon>Massarineae</taxon>
        <taxon>Didymosphaeriaceae</taxon>
        <taxon>Karstenula</taxon>
    </lineage>
</organism>
<proteinExistence type="predicted"/>
<feature type="compositionally biased region" description="Polar residues" evidence="1">
    <location>
        <begin position="80"/>
        <end position="106"/>
    </location>
</feature>
<feature type="region of interest" description="Disordered" evidence="1">
    <location>
        <begin position="35"/>
        <end position="66"/>
    </location>
</feature>
<evidence type="ECO:0000313" key="3">
    <source>
        <dbReference type="Proteomes" id="UP000799764"/>
    </source>
</evidence>
<feature type="region of interest" description="Disordered" evidence="1">
    <location>
        <begin position="272"/>
        <end position="311"/>
    </location>
</feature>